<dbReference type="EMBL" id="UINC01021866">
    <property type="protein sequence ID" value="SVA90332.1"/>
    <property type="molecule type" value="Genomic_DNA"/>
</dbReference>
<evidence type="ECO:0000256" key="6">
    <source>
        <dbReference type="ARBA" id="ARBA00023266"/>
    </source>
</evidence>
<dbReference type="SUPFAM" id="SSF53383">
    <property type="entry name" value="PLP-dependent transferases"/>
    <property type="match status" value="1"/>
</dbReference>
<evidence type="ECO:0000256" key="4">
    <source>
        <dbReference type="ARBA" id="ARBA00022898"/>
    </source>
</evidence>
<dbReference type="Pfam" id="PF03841">
    <property type="entry name" value="SelA"/>
    <property type="match status" value="1"/>
</dbReference>
<reference evidence="7" key="1">
    <citation type="submission" date="2018-05" db="EMBL/GenBank/DDBJ databases">
        <authorList>
            <person name="Lanie J.A."/>
            <person name="Ng W.-L."/>
            <person name="Kazmierczak K.M."/>
            <person name="Andrzejewski T.M."/>
            <person name="Davidsen T.M."/>
            <person name="Wayne K.J."/>
            <person name="Tettelin H."/>
            <person name="Glass J.I."/>
            <person name="Rusch D."/>
            <person name="Podicherti R."/>
            <person name="Tsui H.-C.T."/>
            <person name="Winkler M.E."/>
        </authorList>
    </citation>
    <scope>NUCLEOTIDE SEQUENCE</scope>
</reference>
<protein>
    <recommendedName>
        <fullName evidence="8">L-seryl-tRNA selenium transferase N-terminal domain-containing protein</fullName>
    </recommendedName>
</protein>
<dbReference type="InterPro" id="IPR004534">
    <property type="entry name" value="SelA_trans"/>
</dbReference>
<evidence type="ECO:0000256" key="2">
    <source>
        <dbReference type="ARBA" id="ARBA00022490"/>
    </source>
</evidence>
<evidence type="ECO:0008006" key="8">
    <source>
        <dbReference type="Google" id="ProtNLM"/>
    </source>
</evidence>
<dbReference type="InterPro" id="IPR018319">
    <property type="entry name" value="SelA-like"/>
</dbReference>
<organism evidence="7">
    <name type="scientific">marine metagenome</name>
    <dbReference type="NCBI Taxonomy" id="408172"/>
    <lineage>
        <taxon>unclassified sequences</taxon>
        <taxon>metagenomes</taxon>
        <taxon>ecological metagenomes</taxon>
    </lineage>
</organism>
<dbReference type="PANTHER" id="PTHR32328">
    <property type="entry name" value="L-SERYL-TRNA(SEC) SELENIUM TRANSFERASE"/>
    <property type="match status" value="1"/>
</dbReference>
<feature type="non-terminal residue" evidence="7">
    <location>
        <position position="1"/>
    </location>
</feature>
<evidence type="ECO:0000256" key="1">
    <source>
        <dbReference type="ARBA" id="ARBA00001933"/>
    </source>
</evidence>
<evidence type="ECO:0000313" key="7">
    <source>
        <dbReference type="EMBL" id="SVA90332.1"/>
    </source>
</evidence>
<keyword evidence="5" id="KW-0648">Protein biosynthesis</keyword>
<dbReference type="AlphaFoldDB" id="A0A381ZNA1"/>
<dbReference type="GO" id="GO:0005737">
    <property type="term" value="C:cytoplasm"/>
    <property type="evidence" value="ECO:0007669"/>
    <property type="project" value="InterPro"/>
</dbReference>
<keyword evidence="4" id="KW-0663">Pyridoxal phosphate</keyword>
<comment type="cofactor">
    <cofactor evidence="1">
        <name>pyridoxal 5'-phosphate</name>
        <dbReference type="ChEBI" id="CHEBI:597326"/>
    </cofactor>
</comment>
<dbReference type="HAMAP" id="MF_00423">
    <property type="entry name" value="SelA"/>
    <property type="match status" value="1"/>
</dbReference>
<evidence type="ECO:0000256" key="5">
    <source>
        <dbReference type="ARBA" id="ARBA00022917"/>
    </source>
</evidence>
<dbReference type="NCBIfam" id="TIGR00474">
    <property type="entry name" value="selA"/>
    <property type="match status" value="1"/>
</dbReference>
<keyword evidence="2" id="KW-0963">Cytoplasm</keyword>
<keyword evidence="3" id="KW-0808">Transferase</keyword>
<dbReference type="GO" id="GO:0001514">
    <property type="term" value="P:selenocysteine incorporation"/>
    <property type="evidence" value="ECO:0007669"/>
    <property type="project" value="InterPro"/>
</dbReference>
<dbReference type="PANTHER" id="PTHR32328:SF0">
    <property type="entry name" value="L-SERYL-TRNA(SEC) SELENIUM TRANSFERASE"/>
    <property type="match status" value="1"/>
</dbReference>
<dbReference type="GO" id="GO:0004125">
    <property type="term" value="F:L-seryl-tRNA(Sec) selenium transferase activity"/>
    <property type="evidence" value="ECO:0007669"/>
    <property type="project" value="InterPro"/>
</dbReference>
<dbReference type="InterPro" id="IPR015421">
    <property type="entry name" value="PyrdxlP-dep_Trfase_major"/>
</dbReference>
<keyword evidence="6" id="KW-0711">Selenium</keyword>
<dbReference type="Gene3D" id="3.90.1150.180">
    <property type="match status" value="1"/>
</dbReference>
<dbReference type="InterPro" id="IPR015424">
    <property type="entry name" value="PyrdxlP-dep_Trfase"/>
</dbReference>
<dbReference type="Gene3D" id="3.40.640.10">
    <property type="entry name" value="Type I PLP-dependent aspartate aminotransferase-like (Major domain)"/>
    <property type="match status" value="1"/>
</dbReference>
<evidence type="ECO:0000256" key="3">
    <source>
        <dbReference type="ARBA" id="ARBA00022679"/>
    </source>
</evidence>
<gene>
    <name evidence="7" type="ORF">METZ01_LOCUS143186</name>
</gene>
<name>A0A381ZNA1_9ZZZZ</name>
<sequence length="314" mass="34234">VNNNAAAVLLVLNSLAEGRDVIVSRGQEVEIGGSFRIPDVIRKSHCTLVEIGTTNRTHLKDYEKAITKKTGAILWAHTSNYVVQGFTKEVPLSDLALLAKKKRIPLVVDLGSGALLNMNKQNLPAEKQVSDVVKTGADVITFSGDKLLGGPQSGFIIGSQRYLKVIQKNPLYRTYRCDKWTIALMEETLRTYRSNESFSADNLSLKLLTTSQKILLNRGKKILNNLPQIKVKQLGIALVASLVEAGSGSLPVKSIPSAALQFTPRQITVAALAKAFREGTIPVVGYTKGNTFYIDLKAVLPNQSPQLIEAIKEV</sequence>
<proteinExistence type="inferred from homology"/>
<accession>A0A381ZNA1</accession>